<dbReference type="EMBL" id="LGUB01000418">
    <property type="protein sequence ID" value="KRH93249.1"/>
    <property type="molecule type" value="Genomic_DNA"/>
</dbReference>
<organism evidence="2 3">
    <name type="scientific">Pseudoloma neurophilia</name>
    <dbReference type="NCBI Taxonomy" id="146866"/>
    <lineage>
        <taxon>Eukaryota</taxon>
        <taxon>Fungi</taxon>
        <taxon>Fungi incertae sedis</taxon>
        <taxon>Microsporidia</taxon>
        <taxon>Pseudoloma</taxon>
    </lineage>
</organism>
<comment type="caution">
    <text evidence="2">The sequence shown here is derived from an EMBL/GenBank/DDBJ whole genome shotgun (WGS) entry which is preliminary data.</text>
</comment>
<feature type="compositionally biased region" description="Basic and acidic residues" evidence="1">
    <location>
        <begin position="198"/>
        <end position="212"/>
    </location>
</feature>
<evidence type="ECO:0000313" key="2">
    <source>
        <dbReference type="EMBL" id="KRH93249.1"/>
    </source>
</evidence>
<proteinExistence type="predicted"/>
<name>A0A0R0M2J4_9MICR</name>
<keyword evidence="3" id="KW-1185">Reference proteome</keyword>
<sequence length="367" mass="41210">MLYQSVIIHYVRKNKDNKKMVKNQFKMMTHRLSCKNSQKLCNCYQKRSEMVLHKKNSFITNNPNIFFLLFKFTIFFTTFIGTKRITELEYFLGQAITISNSSYPKIHLSYSEQQKKIIFANSNVSPHVFDYRDDARITCSNGSKESESGCESYKITLAEKDMCEKEGTVVPCESNSQTNWQIEKKQFGFTISTVASPESDKSDKKNDKKSDNENEGLCLTKNESLSPQLTKCTGDASQIFDFALSIIHSDSDKYFRNHIELTPLVNEIVPSVLPQVGFPVFGTNVMIPSIGCVTNVMPLLGGGFSIPVSSAMTPYGHHVDFAPPENSFISTMPITGSNMTSFLGNTLNGLQPIMMPMTIAPTHGLLQ</sequence>
<evidence type="ECO:0000313" key="3">
    <source>
        <dbReference type="Proteomes" id="UP000051530"/>
    </source>
</evidence>
<protein>
    <submittedName>
        <fullName evidence="2">Uncharacterized protein</fullName>
    </submittedName>
</protein>
<gene>
    <name evidence="2" type="ORF">M153_12320002948</name>
</gene>
<dbReference type="Proteomes" id="UP000051530">
    <property type="component" value="Unassembled WGS sequence"/>
</dbReference>
<dbReference type="VEuPathDB" id="MicrosporidiaDB:M153_12320002948"/>
<evidence type="ECO:0000256" key="1">
    <source>
        <dbReference type="SAM" id="MobiDB-lite"/>
    </source>
</evidence>
<reference evidence="2 3" key="1">
    <citation type="submission" date="2015-07" db="EMBL/GenBank/DDBJ databases">
        <title>The genome of Pseudoloma neurophilia, a relevant intracellular parasite of the zebrafish.</title>
        <authorList>
            <person name="Ndikumana S."/>
            <person name="Pelin A."/>
            <person name="Sanders J."/>
            <person name="Corradi N."/>
        </authorList>
    </citation>
    <scope>NUCLEOTIDE SEQUENCE [LARGE SCALE GENOMIC DNA]</scope>
    <source>
        <strain evidence="2 3">MK1</strain>
    </source>
</reference>
<dbReference type="AlphaFoldDB" id="A0A0R0M2J4"/>
<feature type="region of interest" description="Disordered" evidence="1">
    <location>
        <begin position="195"/>
        <end position="215"/>
    </location>
</feature>
<accession>A0A0R0M2J4</accession>